<protein>
    <submittedName>
        <fullName evidence="4">Uncharacterized protein</fullName>
    </submittedName>
</protein>
<evidence type="ECO:0000313" key="4">
    <source>
        <dbReference type="EMBL" id="CAB0041185.1"/>
    </source>
</evidence>
<dbReference type="AlphaFoldDB" id="A0A6H5IUQ4"/>
<organism evidence="4 5">
    <name type="scientific">Trichogramma brassicae</name>
    <dbReference type="NCBI Taxonomy" id="86971"/>
    <lineage>
        <taxon>Eukaryota</taxon>
        <taxon>Metazoa</taxon>
        <taxon>Ecdysozoa</taxon>
        <taxon>Arthropoda</taxon>
        <taxon>Hexapoda</taxon>
        <taxon>Insecta</taxon>
        <taxon>Pterygota</taxon>
        <taxon>Neoptera</taxon>
        <taxon>Endopterygota</taxon>
        <taxon>Hymenoptera</taxon>
        <taxon>Apocrita</taxon>
        <taxon>Proctotrupomorpha</taxon>
        <taxon>Chalcidoidea</taxon>
        <taxon>Trichogrammatidae</taxon>
        <taxon>Trichogramma</taxon>
    </lineage>
</organism>
<dbReference type="InterPro" id="IPR002110">
    <property type="entry name" value="Ankyrin_rpt"/>
</dbReference>
<proteinExistence type="predicted"/>
<dbReference type="InterPro" id="IPR036770">
    <property type="entry name" value="Ankyrin_rpt-contain_sf"/>
</dbReference>
<dbReference type="SUPFAM" id="SSF48403">
    <property type="entry name" value="Ankyrin repeat"/>
    <property type="match status" value="2"/>
</dbReference>
<dbReference type="PANTHER" id="PTHR24123">
    <property type="entry name" value="ANKYRIN REPEAT-CONTAINING"/>
    <property type="match status" value="1"/>
</dbReference>
<feature type="repeat" description="ANK" evidence="3">
    <location>
        <begin position="1061"/>
        <end position="1089"/>
    </location>
</feature>
<feature type="repeat" description="ANK" evidence="3">
    <location>
        <begin position="268"/>
        <end position="300"/>
    </location>
</feature>
<name>A0A6H5IUQ4_9HYME</name>
<sequence length="1214" mass="137588">MDQSRFNQLKSLRENIVWKVEEQRLAFLRRVVALIEDWEDDLPNLRHIFQPAEIELLLVDAVNYFSYDRNGHPGRTFVDFVARSGYVDEPAKVKGRSGVRPSLRRTTPLHHLFELHWNLKREHWFHGLGGLDWLCFKLLKIYDRYDVNYVDAKTGVTHFHVACCCLLASDDDQLRIIRRFLELGQNPNRVVRETGYSPLHLALQRNNGEAALLLLRAGARPNVATKYGDTPLHIMSQKGDPGAAVAETFFRACDESNRLVRIEARNRDGNRPLAEALLHQNVQMAALLLRRGANPNSVNGFGNTPLHICARGHIAGVRRRLKIESAVTLFKICDELNLALRVNARNDEDKTPLEVAIANLLSDTVDVLLDHGADLYKGLFSTVIDPKMICHSLAISVMKAASGFLIVAERLEAKGYDFSRNDALTIMKCFAELGLFEKFTVVKKKKFYDDEKFTSQAKKIIVNSSLSLYELIHLRSEEEEKLLTYQDYFRFASSLNLWKLSTEFHDACVLHVCEKMSRGFFRRWALDPFHELIHKRLPLECCEMILETLNNQDLYNICLAAAGPSTFGCDDAVEKFLEAGQDPNVIWKKTGDTPLHLAADSTSRNRQYVIELLLRSGADPNLANAKGFTPLHILCLKDDGNDFVEILFKVCDEKQQLVQIDAKDNSGNSPLNLAVDWNKQKTVEALLRRGADPNSANGEGLTPLHYICKDSNDDGMAELFFKVNDETNQLVQVDALDKLGRTPLQYAVAGFLPRVVDLLLDHGADLSKFVFPTESYYGRCFTADYPKLDLASECLTVVERLEKRGYKLDRSGALKIMEFFVQWGLFAKSADLDKSWYDDRKVVRKAKEKMIKSKLSLYKLLQLRPEKAAKQLTFDVNYTDASGLTHFHVACNYGCNDVVKKFLKLGQNPKQLVPETGDSPLHLALAGGRMEVVKLLLKHGANPNLKNKNEKTPFHISWVFCDDDSVEKFFKIIDNIRQTVQIDAKDNSGDTPLHSAVYFNKQKTVEALLRRGADPNSANGEGLTPLHYICKDPNEYGMAELFFKVNDETNQLVQVDALDELGRTPLQYAVAGFSPDTVDVLLDHGADLSRFVFPTESYYGDCFLKSPSLYPKLGLASECLTVVERLEKRGYKLDRSGALKIMEFFVEYELFAESENLDKSWYDDKQVIRKTKEIKIIPSLSLFNVICLSPEEAAKQLTCTDYCKFARRSSGHVQ</sequence>
<dbReference type="PANTHER" id="PTHR24123:SF33">
    <property type="entry name" value="PROTEIN HOS4"/>
    <property type="match status" value="1"/>
</dbReference>
<evidence type="ECO:0000256" key="3">
    <source>
        <dbReference type="PROSITE-ProRule" id="PRU00023"/>
    </source>
</evidence>
<feature type="repeat" description="ANK" evidence="3">
    <location>
        <begin position="916"/>
        <end position="948"/>
    </location>
</feature>
<feature type="repeat" description="ANK" evidence="3">
    <location>
        <begin position="590"/>
        <end position="625"/>
    </location>
</feature>
<dbReference type="PROSITE" id="PS50088">
    <property type="entry name" value="ANK_REPEAT"/>
    <property type="match status" value="9"/>
</dbReference>
<dbReference type="Pfam" id="PF12796">
    <property type="entry name" value="Ank_2"/>
    <property type="match status" value="5"/>
</dbReference>
<dbReference type="Proteomes" id="UP000479190">
    <property type="component" value="Unassembled WGS sequence"/>
</dbReference>
<reference evidence="4 5" key="1">
    <citation type="submission" date="2020-02" db="EMBL/GenBank/DDBJ databases">
        <authorList>
            <person name="Ferguson B K."/>
        </authorList>
    </citation>
    <scope>NUCLEOTIDE SEQUENCE [LARGE SCALE GENOMIC DNA]</scope>
</reference>
<keyword evidence="1" id="KW-0677">Repeat</keyword>
<accession>A0A6H5IUQ4</accession>
<dbReference type="PRINTS" id="PR01415">
    <property type="entry name" value="ANKYRIN"/>
</dbReference>
<dbReference type="OrthoDB" id="426293at2759"/>
<evidence type="ECO:0000256" key="2">
    <source>
        <dbReference type="ARBA" id="ARBA00023043"/>
    </source>
</evidence>
<keyword evidence="2 3" id="KW-0040">ANK repeat</keyword>
<dbReference type="SMART" id="SM00248">
    <property type="entry name" value="ANK"/>
    <property type="match status" value="18"/>
</dbReference>
<feature type="repeat" description="ANK" evidence="3">
    <location>
        <begin position="666"/>
        <end position="698"/>
    </location>
</feature>
<dbReference type="InterPro" id="IPR051165">
    <property type="entry name" value="Multifunctional_ANK_Repeat"/>
</dbReference>
<dbReference type="Pfam" id="PF00023">
    <property type="entry name" value="Ank"/>
    <property type="match status" value="1"/>
</dbReference>
<feature type="repeat" description="ANK" evidence="3">
    <location>
        <begin position="194"/>
        <end position="226"/>
    </location>
</feature>
<evidence type="ECO:0000313" key="5">
    <source>
        <dbReference type="Proteomes" id="UP000479190"/>
    </source>
</evidence>
<evidence type="ECO:0000256" key="1">
    <source>
        <dbReference type="ARBA" id="ARBA00022737"/>
    </source>
</evidence>
<dbReference type="Gene3D" id="1.25.40.20">
    <property type="entry name" value="Ankyrin repeat-containing domain"/>
    <property type="match status" value="6"/>
</dbReference>
<keyword evidence="5" id="KW-1185">Reference proteome</keyword>
<feature type="repeat" description="ANK" evidence="3">
    <location>
        <begin position="988"/>
        <end position="1020"/>
    </location>
</feature>
<gene>
    <name evidence="4" type="ORF">TBRA_LOCUS12862</name>
</gene>
<dbReference type="PROSITE" id="PS50297">
    <property type="entry name" value="ANK_REP_REGION"/>
    <property type="match status" value="9"/>
</dbReference>
<feature type="repeat" description="ANK" evidence="3">
    <location>
        <begin position="348"/>
        <end position="375"/>
    </location>
</feature>
<feature type="repeat" description="ANK" evidence="3">
    <location>
        <begin position="739"/>
        <end position="767"/>
    </location>
</feature>
<dbReference type="EMBL" id="CADCXV010001096">
    <property type="protein sequence ID" value="CAB0041185.1"/>
    <property type="molecule type" value="Genomic_DNA"/>
</dbReference>